<evidence type="ECO:0000256" key="4">
    <source>
        <dbReference type="ARBA" id="ARBA00023163"/>
    </source>
</evidence>
<dbReference type="GO" id="GO:0005634">
    <property type="term" value="C:nucleus"/>
    <property type="evidence" value="ECO:0007669"/>
    <property type="project" value="UniProtKB-SubCell"/>
</dbReference>
<dbReference type="InterPro" id="IPR019542">
    <property type="entry name" value="Enhancer_polycomb-like_N"/>
</dbReference>
<evidence type="ECO:0000259" key="9">
    <source>
        <dbReference type="Pfam" id="PF10513"/>
    </source>
</evidence>
<evidence type="ECO:0000256" key="3">
    <source>
        <dbReference type="ARBA" id="ARBA00023015"/>
    </source>
</evidence>
<dbReference type="AlphaFoldDB" id="A0A165DJP0"/>
<feature type="domain" description="Enhancer of polycomb-like N-terminal" evidence="9">
    <location>
        <begin position="19"/>
        <end position="197"/>
    </location>
</feature>
<evidence type="ECO:0000256" key="5">
    <source>
        <dbReference type="ARBA" id="ARBA00023242"/>
    </source>
</evidence>
<evidence type="ECO:0000256" key="2">
    <source>
        <dbReference type="ARBA" id="ARBA00008035"/>
    </source>
</evidence>
<name>A0A165DJP0_9BASI</name>
<keyword evidence="4 7" id="KW-0804">Transcription</keyword>
<evidence type="ECO:0000256" key="6">
    <source>
        <dbReference type="ARBA" id="ARBA00025513"/>
    </source>
</evidence>
<dbReference type="GO" id="GO:0035267">
    <property type="term" value="C:NuA4 histone acetyltransferase complex"/>
    <property type="evidence" value="ECO:0007669"/>
    <property type="project" value="InterPro"/>
</dbReference>
<proteinExistence type="inferred from homology"/>
<dbReference type="GO" id="GO:0006357">
    <property type="term" value="P:regulation of transcription by RNA polymerase II"/>
    <property type="evidence" value="ECO:0007669"/>
    <property type="project" value="InterPro"/>
</dbReference>
<evidence type="ECO:0000256" key="1">
    <source>
        <dbReference type="ARBA" id="ARBA00004123"/>
    </source>
</evidence>
<comment type="subcellular location">
    <subcellularLocation>
        <location evidence="1 7">Nucleus</location>
    </subcellularLocation>
</comment>
<evidence type="ECO:0000256" key="7">
    <source>
        <dbReference type="RuleBase" id="RU361124"/>
    </source>
</evidence>
<feature type="region of interest" description="Disordered" evidence="8">
    <location>
        <begin position="1024"/>
        <end position="1061"/>
    </location>
</feature>
<dbReference type="Pfam" id="PF10513">
    <property type="entry name" value="EPL1"/>
    <property type="match status" value="1"/>
</dbReference>
<reference evidence="10 11" key="1">
    <citation type="journal article" date="2016" name="Mol. Biol. Evol.">
        <title>Comparative Genomics of Early-Diverging Mushroom-Forming Fungi Provides Insights into the Origins of Lignocellulose Decay Capabilities.</title>
        <authorList>
            <person name="Nagy L.G."/>
            <person name="Riley R."/>
            <person name="Tritt A."/>
            <person name="Adam C."/>
            <person name="Daum C."/>
            <person name="Floudas D."/>
            <person name="Sun H."/>
            <person name="Yadav J.S."/>
            <person name="Pangilinan J."/>
            <person name="Larsson K.H."/>
            <person name="Matsuura K."/>
            <person name="Barry K."/>
            <person name="Labutti K."/>
            <person name="Kuo R."/>
            <person name="Ohm R.A."/>
            <person name="Bhattacharya S.S."/>
            <person name="Shirouzu T."/>
            <person name="Yoshinaga Y."/>
            <person name="Martin F.M."/>
            <person name="Grigoriev I.V."/>
            <person name="Hibbett D.S."/>
        </authorList>
    </citation>
    <scope>NUCLEOTIDE SEQUENCE [LARGE SCALE GENOMIC DNA]</scope>
    <source>
        <strain evidence="10 11">HHB12733</strain>
    </source>
</reference>
<dbReference type="STRING" id="1353952.A0A165DJP0"/>
<evidence type="ECO:0000313" key="10">
    <source>
        <dbReference type="EMBL" id="KZT52956.1"/>
    </source>
</evidence>
<feature type="compositionally biased region" description="Low complexity" evidence="8">
    <location>
        <begin position="659"/>
        <end position="670"/>
    </location>
</feature>
<gene>
    <name evidence="10" type="ORF">CALCODRAFT_486723</name>
</gene>
<feature type="compositionally biased region" description="Low complexity" evidence="8">
    <location>
        <begin position="769"/>
        <end position="783"/>
    </location>
</feature>
<protein>
    <recommendedName>
        <fullName evidence="7">Enhancer of polycomb-like protein</fullName>
    </recommendedName>
</protein>
<organism evidence="10 11">
    <name type="scientific">Calocera cornea HHB12733</name>
    <dbReference type="NCBI Taxonomy" id="1353952"/>
    <lineage>
        <taxon>Eukaryota</taxon>
        <taxon>Fungi</taxon>
        <taxon>Dikarya</taxon>
        <taxon>Basidiomycota</taxon>
        <taxon>Agaricomycotina</taxon>
        <taxon>Dacrymycetes</taxon>
        <taxon>Dacrymycetales</taxon>
        <taxon>Dacrymycetaceae</taxon>
        <taxon>Calocera</taxon>
    </lineage>
</organism>
<feature type="region of interest" description="Disordered" evidence="8">
    <location>
        <begin position="710"/>
        <end position="787"/>
    </location>
</feature>
<comment type="function">
    <text evidence="6">Component of the NuA4 histone acetyltransferase complex which is involved in transcriptional activation of selected genes principally by acetylation of nucleosomal histone H4 and H2A. The NuA4 complex is also involved in DNA repair. Involved in gene silencing by neighboring heterochromatin, blockage of the silencing spreading along the chromosome, and required for cell cycle progression through G2/M.</text>
</comment>
<accession>A0A165DJP0</accession>
<feature type="compositionally biased region" description="Low complexity" evidence="8">
    <location>
        <begin position="710"/>
        <end position="721"/>
    </location>
</feature>
<evidence type="ECO:0000256" key="8">
    <source>
        <dbReference type="SAM" id="MobiDB-lite"/>
    </source>
</evidence>
<feature type="region of interest" description="Disordered" evidence="8">
    <location>
        <begin position="654"/>
        <end position="674"/>
    </location>
</feature>
<keyword evidence="11" id="KW-1185">Reference proteome</keyword>
<keyword evidence="3 7" id="KW-0805">Transcription regulation</keyword>
<evidence type="ECO:0000313" key="11">
    <source>
        <dbReference type="Proteomes" id="UP000076842"/>
    </source>
</evidence>
<keyword evidence="5 7" id="KW-0539">Nucleus</keyword>
<comment type="similarity">
    <text evidence="2 7">Belongs to the enhancer of polycomb family.</text>
</comment>
<sequence>MPPIGKSTQPPRGPGGRVRVTNRSRLRVYHGSIDADNVVLEEDGSGKGMSTAGVDAEDANEHHLQVVLSLQTLDGEQGKQVQKADIPVPDATGVATNYESLYAGPKWEDTDGYLKFSDVIEECIEGGLIDGYTYDLDEEDLGWLERNTQAAKNPYTTINGARSMRKKLGKDGTEPKDAPPAPFIISDSDFELLMGLFDMLCDHIRPTLHADLSTIPALTEFEDTLAHELPESFFAMYERPASLPKPEQVWLLARAIYPHWRERKTERGGLRIMAQLNTDETSDGDAFVCFRRRDPKPVRKTRRSDTSQLDRMARLLLEMELADDLARHTLDRESKKGEQLDAERKVFEARRRFATVRVQHPELGTPLEDEKYLYSKDPTALPPKLVVTVGSRKPSTDASLRTAEQGEADPTEAVQAKFEENYRKRKLEDDGWENQTDTAAQPGWKQVGPFRFSRVPHLSLPLPSPPVQKIVNESERERPTVGFRTRRGRGGFVRLDRMLPRRSGTPATDNLFTRAPLPTPFAPTSQQRSPSKSARGFEDEGPQTPPDDEMDHLPIWNTTPLKEYVKETLFKPEPTSDDPEMDTNGARVVDDFELPYELFRAELFEPEHPHPMRPNLSYIQQALDYNKEIRTKELKEAPLFAPYKPHSSNALRLTTQANPSSSGPAPTSGPIQMPPTAANLVRVAQQAQAQAQQAAIASQQAAVAQAMSQASQNQQRFPQQQLPVPSRTPQTPAGHAGTAVSVSPTPPRPISHPSQGAMPNPMAMHGMPNAAQGQASNAASTSGPNVSPLQMTSNPLNGDLSHAVPRPQSSMQTAGQRAAYAGLPMPPNGMPVNGMPNGVPGYARPPPNAAAAYAAAYANNPQMMAAMQQYHRQLNGQKGYANSPIPANMQMPQYQLPANYGALGIDVSNMNLALGAQNMSLKLPPGRRAGQGMHQNQGMNGMDMAGAGPSQGVNVNGGSFLQMGIPQIARAPSANGQKHLLPVPMQVQDASGGMNGQAYVPYGHPTAASVSPMMQAAAAAAAGQMQMPTPMLRPSKSPFEPANSRPGSSSPLMHRPQSVAR</sequence>
<dbReference type="EMBL" id="KV424050">
    <property type="protein sequence ID" value="KZT52956.1"/>
    <property type="molecule type" value="Genomic_DNA"/>
</dbReference>
<dbReference type="Proteomes" id="UP000076842">
    <property type="component" value="Unassembled WGS sequence"/>
</dbReference>
<dbReference type="InterPro" id="IPR024943">
    <property type="entry name" value="Enhancer_polycomb"/>
</dbReference>
<feature type="region of interest" description="Disordered" evidence="8">
    <location>
        <begin position="500"/>
        <end position="552"/>
    </location>
</feature>
<feature type="region of interest" description="Disordered" evidence="8">
    <location>
        <begin position="390"/>
        <end position="412"/>
    </location>
</feature>
<dbReference type="PANTHER" id="PTHR14898">
    <property type="entry name" value="ENHANCER OF POLYCOMB"/>
    <property type="match status" value="1"/>
</dbReference>
<feature type="compositionally biased region" description="Polar residues" evidence="8">
    <location>
        <begin position="522"/>
        <end position="532"/>
    </location>
</feature>
<dbReference type="OrthoDB" id="435275at2759"/>
<dbReference type="InParanoid" id="A0A165DJP0"/>